<dbReference type="PANTHER" id="PTHR42792">
    <property type="entry name" value="FLAGELLIN"/>
    <property type="match status" value="1"/>
</dbReference>
<proteinExistence type="inferred from homology"/>
<dbReference type="KEGG" id="saqt:GJV85_13075"/>
<dbReference type="InterPro" id="IPR001029">
    <property type="entry name" value="Flagellin_N"/>
</dbReference>
<dbReference type="GO" id="GO:0009288">
    <property type="term" value="C:bacterial-type flagellum"/>
    <property type="evidence" value="ECO:0007669"/>
    <property type="project" value="UniProtKB-SubCell"/>
</dbReference>
<protein>
    <recommendedName>
        <fullName evidence="3">Flagellin</fullName>
    </recommendedName>
</protein>
<comment type="subcellular location">
    <subcellularLocation>
        <location evidence="3">Secreted</location>
    </subcellularLocation>
    <subcellularLocation>
        <location evidence="3">Bacterial flagellum</location>
    </subcellularLocation>
</comment>
<name>A0A975GDR3_9BACT</name>
<gene>
    <name evidence="6" type="ORF">GJV85_13075</name>
</gene>
<dbReference type="EMBL" id="CP046072">
    <property type="protein sequence ID" value="QSZ42996.1"/>
    <property type="molecule type" value="Genomic_DNA"/>
</dbReference>
<reference evidence="6" key="1">
    <citation type="submission" date="2019-11" db="EMBL/GenBank/DDBJ databases">
        <authorList>
            <person name="Kojima H."/>
        </authorList>
    </citation>
    <scope>NUCLEOTIDE SEQUENCE</scope>
    <source>
        <strain evidence="6">H1576</strain>
    </source>
</reference>
<evidence type="ECO:0000256" key="2">
    <source>
        <dbReference type="ARBA" id="ARBA00023143"/>
    </source>
</evidence>
<dbReference type="PANTHER" id="PTHR42792:SF2">
    <property type="entry name" value="FLAGELLIN"/>
    <property type="match status" value="1"/>
</dbReference>
<keyword evidence="6" id="KW-0969">Cilium</keyword>
<dbReference type="Gene3D" id="6.10.10.10">
    <property type="entry name" value="Flagellar export chaperone, C-terminal domain"/>
    <property type="match status" value="1"/>
</dbReference>
<dbReference type="InterPro" id="IPR042187">
    <property type="entry name" value="Flagellin_C_sub2"/>
</dbReference>
<accession>A0A975GDR3</accession>
<reference evidence="6" key="2">
    <citation type="submission" date="2021-04" db="EMBL/GenBank/DDBJ databases">
        <title>Isolation and characterization of a novel species of the genus Sulfurimonas.</title>
        <authorList>
            <person name="Fukui M."/>
        </authorList>
    </citation>
    <scope>NUCLEOTIDE SEQUENCE</scope>
    <source>
        <strain evidence="6">H1576</strain>
    </source>
</reference>
<dbReference type="RefSeq" id="WP_207561810.1">
    <property type="nucleotide sequence ID" value="NZ_CP046072.1"/>
</dbReference>
<keyword evidence="7" id="KW-1185">Reference proteome</keyword>
<evidence type="ECO:0000259" key="4">
    <source>
        <dbReference type="Pfam" id="PF00669"/>
    </source>
</evidence>
<keyword evidence="6" id="KW-0282">Flagellum</keyword>
<dbReference type="AlphaFoldDB" id="A0A975GDR3"/>
<keyword evidence="3" id="KW-0964">Secreted</keyword>
<comment type="function">
    <text evidence="3">Flagellin is the subunit protein which polymerizes to form the filaments of bacterial flagella.</text>
</comment>
<dbReference type="PRINTS" id="PR00207">
    <property type="entry name" value="FLAGELLIN"/>
</dbReference>
<dbReference type="GO" id="GO:0005576">
    <property type="term" value="C:extracellular region"/>
    <property type="evidence" value="ECO:0007669"/>
    <property type="project" value="UniProtKB-SubCell"/>
</dbReference>
<dbReference type="InterPro" id="IPR046358">
    <property type="entry name" value="Flagellin_C"/>
</dbReference>
<evidence type="ECO:0000313" key="6">
    <source>
        <dbReference type="EMBL" id="QSZ42996.1"/>
    </source>
</evidence>
<feature type="domain" description="Flagellin C-terminal" evidence="5">
    <location>
        <begin position="190"/>
        <end position="275"/>
    </location>
</feature>
<sequence length="276" mass="28408">MAFSINSNISAMRANLQSTLSNQGLNSSLNNLSSGSSVSSAAYDASGLGIANQLSAQVSGMGQAIQNSNESIGMIQIADGAMSGIEENMQRIRTLTLQASNGILNDGDRAIIQKEIDTLLKSSDDIAKQTSYNGINLLDGTGGSNGDGTFVTQSGSDAQSTQNLSINDSSIASLVGTIDITTEAGRSTGLDSIDSALASISDTRADLGASQNSLMASIRNTSLTQINIAAAESNIRDIDFAAESANFSKQNILSQIGSFSQAQANASASNVTRLFS</sequence>
<evidence type="ECO:0000256" key="1">
    <source>
        <dbReference type="ARBA" id="ARBA00005709"/>
    </source>
</evidence>
<keyword evidence="6" id="KW-0966">Cell projection</keyword>
<dbReference type="Pfam" id="PF00669">
    <property type="entry name" value="Flagellin_N"/>
    <property type="match status" value="1"/>
</dbReference>
<evidence type="ECO:0000256" key="3">
    <source>
        <dbReference type="RuleBase" id="RU362073"/>
    </source>
</evidence>
<organism evidence="6 7">
    <name type="scientific">Sulfurimonas aquatica</name>
    <dbReference type="NCBI Taxonomy" id="2672570"/>
    <lineage>
        <taxon>Bacteria</taxon>
        <taxon>Pseudomonadati</taxon>
        <taxon>Campylobacterota</taxon>
        <taxon>Epsilonproteobacteria</taxon>
        <taxon>Campylobacterales</taxon>
        <taxon>Sulfurimonadaceae</taxon>
        <taxon>Sulfurimonas</taxon>
    </lineage>
</organism>
<evidence type="ECO:0000313" key="7">
    <source>
        <dbReference type="Proteomes" id="UP000671852"/>
    </source>
</evidence>
<dbReference type="Gene3D" id="1.20.1330.10">
    <property type="entry name" value="f41 fragment of flagellin, N-terminal domain"/>
    <property type="match status" value="2"/>
</dbReference>
<dbReference type="GO" id="GO:0005198">
    <property type="term" value="F:structural molecule activity"/>
    <property type="evidence" value="ECO:0007669"/>
    <property type="project" value="UniProtKB-UniRule"/>
</dbReference>
<dbReference type="Proteomes" id="UP000671852">
    <property type="component" value="Chromosome"/>
</dbReference>
<dbReference type="InterPro" id="IPR001492">
    <property type="entry name" value="Flagellin"/>
</dbReference>
<dbReference type="Pfam" id="PF00700">
    <property type="entry name" value="Flagellin_C"/>
    <property type="match status" value="1"/>
</dbReference>
<feature type="domain" description="Flagellin N-terminal" evidence="4">
    <location>
        <begin position="5"/>
        <end position="141"/>
    </location>
</feature>
<keyword evidence="2 3" id="KW-0975">Bacterial flagellum</keyword>
<comment type="similarity">
    <text evidence="1 3">Belongs to the bacterial flagellin family.</text>
</comment>
<evidence type="ECO:0000259" key="5">
    <source>
        <dbReference type="Pfam" id="PF00700"/>
    </source>
</evidence>
<dbReference type="SUPFAM" id="SSF64518">
    <property type="entry name" value="Phase 1 flagellin"/>
    <property type="match status" value="1"/>
</dbReference>